<keyword evidence="4" id="KW-1185">Reference proteome</keyword>
<keyword evidence="2" id="KW-0472">Membrane</keyword>
<dbReference type="OrthoDB" id="6420920at2759"/>
<accession>A0A6A4WYT8</accession>
<dbReference type="AlphaFoldDB" id="A0A6A4WYT8"/>
<evidence type="ECO:0000256" key="1">
    <source>
        <dbReference type="SAM" id="MobiDB-lite"/>
    </source>
</evidence>
<reference evidence="3 4" key="1">
    <citation type="submission" date="2019-07" db="EMBL/GenBank/DDBJ databases">
        <title>Draft genome assembly of a fouling barnacle, Amphibalanus amphitrite (Darwin, 1854): The first reference genome for Thecostraca.</title>
        <authorList>
            <person name="Kim W."/>
        </authorList>
    </citation>
    <scope>NUCLEOTIDE SEQUENCE [LARGE SCALE GENOMIC DNA]</scope>
    <source>
        <strain evidence="3">SNU_AA5</strain>
        <tissue evidence="3">Soma without cirri and trophi</tissue>
    </source>
</reference>
<keyword evidence="2" id="KW-1133">Transmembrane helix</keyword>
<name>A0A6A4WYT8_AMPAM</name>
<dbReference type="EMBL" id="VIIS01000554">
    <property type="protein sequence ID" value="KAF0307638.1"/>
    <property type="molecule type" value="Genomic_DNA"/>
</dbReference>
<evidence type="ECO:0000313" key="4">
    <source>
        <dbReference type="Proteomes" id="UP000440578"/>
    </source>
</evidence>
<dbReference type="Proteomes" id="UP000440578">
    <property type="component" value="Unassembled WGS sequence"/>
</dbReference>
<evidence type="ECO:0000256" key="2">
    <source>
        <dbReference type="SAM" id="Phobius"/>
    </source>
</evidence>
<organism evidence="3 4">
    <name type="scientific">Amphibalanus amphitrite</name>
    <name type="common">Striped barnacle</name>
    <name type="synonym">Balanus amphitrite</name>
    <dbReference type="NCBI Taxonomy" id="1232801"/>
    <lineage>
        <taxon>Eukaryota</taxon>
        <taxon>Metazoa</taxon>
        <taxon>Ecdysozoa</taxon>
        <taxon>Arthropoda</taxon>
        <taxon>Crustacea</taxon>
        <taxon>Multicrustacea</taxon>
        <taxon>Cirripedia</taxon>
        <taxon>Thoracica</taxon>
        <taxon>Thoracicalcarea</taxon>
        <taxon>Balanomorpha</taxon>
        <taxon>Balanoidea</taxon>
        <taxon>Balanidae</taxon>
        <taxon>Amphibalaninae</taxon>
        <taxon>Amphibalanus</taxon>
    </lineage>
</organism>
<evidence type="ECO:0000313" key="3">
    <source>
        <dbReference type="EMBL" id="KAF0307638.1"/>
    </source>
</evidence>
<sequence length="217" mass="23553">MVLAMRVTRRQVVFKFRTALLVKLVISALGATSCMLALILFSIDIDARRLGEETGYYIRKAWSFYLLGAFFALFVALCVFSAGEFVLGRRLGGDPVKFARDPSGSLAPVIANRAARHKRPVSPRADRRTVTVTALPAAHGQQRPAVTTTVTSSGDTVPYDPRRSPLRSSLKKKRAEARESSDDSIDSGVVIIGNPAPATPPASRSKKVRIQTLDTAV</sequence>
<feature type="region of interest" description="Disordered" evidence="1">
    <location>
        <begin position="137"/>
        <end position="217"/>
    </location>
</feature>
<dbReference type="PROSITE" id="PS51257">
    <property type="entry name" value="PROKAR_LIPOPROTEIN"/>
    <property type="match status" value="1"/>
</dbReference>
<protein>
    <submittedName>
        <fullName evidence="3">Uncharacterized protein</fullName>
    </submittedName>
</protein>
<gene>
    <name evidence="3" type="ORF">FJT64_021044</name>
</gene>
<proteinExistence type="predicted"/>
<comment type="caution">
    <text evidence="3">The sequence shown here is derived from an EMBL/GenBank/DDBJ whole genome shotgun (WGS) entry which is preliminary data.</text>
</comment>
<keyword evidence="2" id="KW-0812">Transmembrane</keyword>
<feature type="transmembrane region" description="Helical" evidence="2">
    <location>
        <begin position="63"/>
        <end position="87"/>
    </location>
</feature>
<feature type="transmembrane region" description="Helical" evidence="2">
    <location>
        <begin position="20"/>
        <end position="43"/>
    </location>
</feature>